<evidence type="ECO:0000313" key="8">
    <source>
        <dbReference type="EMBL" id="RDL42487.1"/>
    </source>
</evidence>
<keyword evidence="3 5" id="KW-0378">Hydrolase</keyword>
<evidence type="ECO:0000256" key="3">
    <source>
        <dbReference type="ARBA" id="ARBA00022801"/>
    </source>
</evidence>
<reference evidence="8 9" key="1">
    <citation type="journal article" date="2018" name="IMA Fungus">
        <title>IMA Genome-F 9: Draft genome sequence of Annulohypoxylon stygium, Aspergillus mulundensis, Berkeleyomyces basicola (syn. Thielaviopsis basicola), Ceratocystis smalleyi, two Cercospora beticola strains, Coleophoma cylindrospora, Fusarium fracticaudum, Phialophora cf. hyalina, and Morchella septimelata.</title>
        <authorList>
            <person name="Wingfield B.D."/>
            <person name="Bills G.F."/>
            <person name="Dong Y."/>
            <person name="Huang W."/>
            <person name="Nel W.J."/>
            <person name="Swalarsk-Parry B.S."/>
            <person name="Vaghefi N."/>
            <person name="Wilken P.M."/>
            <person name="An Z."/>
            <person name="de Beer Z.W."/>
            <person name="De Vos L."/>
            <person name="Chen L."/>
            <person name="Duong T.A."/>
            <person name="Gao Y."/>
            <person name="Hammerbacher A."/>
            <person name="Kikkert J.R."/>
            <person name="Li Y."/>
            <person name="Li H."/>
            <person name="Li K."/>
            <person name="Li Q."/>
            <person name="Liu X."/>
            <person name="Ma X."/>
            <person name="Naidoo K."/>
            <person name="Pethybridge S.J."/>
            <person name="Sun J."/>
            <person name="Steenkamp E.T."/>
            <person name="van der Nest M.A."/>
            <person name="van Wyk S."/>
            <person name="Wingfield M.J."/>
            <person name="Xiong C."/>
            <person name="Yue Q."/>
            <person name="Zhang X."/>
        </authorList>
    </citation>
    <scope>NUCLEOTIDE SEQUENCE [LARGE SCALE GENOMIC DNA]</scope>
    <source>
        <strain evidence="8 9">BP 5553</strain>
    </source>
</reference>
<dbReference type="InterPro" id="IPR000209">
    <property type="entry name" value="Peptidase_S8/S53_dom"/>
</dbReference>
<gene>
    <name evidence="8" type="ORF">BP5553_02466</name>
</gene>
<feature type="region of interest" description="Disordered" evidence="6">
    <location>
        <begin position="330"/>
        <end position="466"/>
    </location>
</feature>
<dbReference type="PRINTS" id="PR00723">
    <property type="entry name" value="SUBTILISIN"/>
</dbReference>
<dbReference type="InterPro" id="IPR015500">
    <property type="entry name" value="Peptidase_S8_subtilisin-rel"/>
</dbReference>
<organism evidence="8 9">
    <name type="scientific">Venustampulla echinocandica</name>
    <dbReference type="NCBI Taxonomy" id="2656787"/>
    <lineage>
        <taxon>Eukaryota</taxon>
        <taxon>Fungi</taxon>
        <taxon>Dikarya</taxon>
        <taxon>Ascomycota</taxon>
        <taxon>Pezizomycotina</taxon>
        <taxon>Leotiomycetes</taxon>
        <taxon>Helotiales</taxon>
        <taxon>Pleuroascaceae</taxon>
        <taxon>Venustampulla</taxon>
    </lineage>
</organism>
<dbReference type="SUPFAM" id="SSF48403">
    <property type="entry name" value="Ankyrin repeat"/>
    <property type="match status" value="1"/>
</dbReference>
<dbReference type="InterPro" id="IPR050131">
    <property type="entry name" value="Peptidase_S8_subtilisin-like"/>
</dbReference>
<dbReference type="GO" id="GO:0006508">
    <property type="term" value="P:proteolysis"/>
    <property type="evidence" value="ECO:0007669"/>
    <property type="project" value="UniProtKB-KW"/>
</dbReference>
<evidence type="ECO:0000259" key="7">
    <source>
        <dbReference type="Pfam" id="PF00082"/>
    </source>
</evidence>
<feature type="compositionally biased region" description="Basic and acidic residues" evidence="6">
    <location>
        <begin position="30"/>
        <end position="48"/>
    </location>
</feature>
<dbReference type="SUPFAM" id="SSF52743">
    <property type="entry name" value="Subtilisin-like"/>
    <property type="match status" value="1"/>
</dbReference>
<feature type="active site" description="Charge relay system" evidence="5">
    <location>
        <position position="927"/>
    </location>
</feature>
<dbReference type="Proteomes" id="UP000254866">
    <property type="component" value="Unassembled WGS sequence"/>
</dbReference>
<evidence type="ECO:0000256" key="6">
    <source>
        <dbReference type="SAM" id="MobiDB-lite"/>
    </source>
</evidence>
<evidence type="ECO:0000256" key="5">
    <source>
        <dbReference type="PROSITE-ProRule" id="PRU01240"/>
    </source>
</evidence>
<dbReference type="Pfam" id="PF00082">
    <property type="entry name" value="Peptidase_S8"/>
    <property type="match status" value="1"/>
</dbReference>
<protein>
    <recommendedName>
        <fullName evidence="7">Peptidase S8/S53 domain-containing protein</fullName>
    </recommendedName>
</protein>
<keyword evidence="2 5" id="KW-0645">Protease</keyword>
<evidence type="ECO:0000256" key="4">
    <source>
        <dbReference type="ARBA" id="ARBA00022825"/>
    </source>
</evidence>
<evidence type="ECO:0000313" key="9">
    <source>
        <dbReference type="Proteomes" id="UP000254866"/>
    </source>
</evidence>
<feature type="region of interest" description="Disordered" evidence="6">
    <location>
        <begin position="1"/>
        <end position="48"/>
    </location>
</feature>
<dbReference type="STRING" id="2656787.A0A370U3Y1"/>
<feature type="active site" description="Charge relay system" evidence="5">
    <location>
        <position position="766"/>
    </location>
</feature>
<dbReference type="InterPro" id="IPR036852">
    <property type="entry name" value="Peptidase_S8/S53_dom_sf"/>
</dbReference>
<proteinExistence type="inferred from homology"/>
<keyword evidence="9" id="KW-1185">Reference proteome</keyword>
<accession>A0A370U3Y1</accession>
<dbReference type="Gene3D" id="1.25.40.20">
    <property type="entry name" value="Ankyrin repeat-containing domain"/>
    <property type="match status" value="1"/>
</dbReference>
<dbReference type="GO" id="GO:0004252">
    <property type="term" value="F:serine-type endopeptidase activity"/>
    <property type="evidence" value="ECO:0007669"/>
    <property type="project" value="UniProtKB-UniRule"/>
</dbReference>
<sequence length="1056" mass="118075">MSARDFPEDDSTDESHPEVDEDSGEGSGDESDHPVEELSEEDQKKERFRDIKTKFDEIQSKIVSGKVDLSNEDQRAQFFDDYKEFFGGKTSLEDDNERTLLHRAIERTEKGEDFSRWKPLIEHLIVKYPDTVKETDRYGYTPLYEAIVKKRQEFVRSICELHPELDKVLKVQSSTEKENCIHAAIHNIIPGELTTKLIQKANEEILCQQDVKGRTPLHVAVDYQYCTTKQLAIVKLIATGSVAALKLRATSDATKTQSKQFNGMSAYLFHIESRILGVAEDKAKAEKARVKADARLEKLKAEKAPTEKAERDAKVAKGVLKALPSKDGILEHDSQAKDGSIGKFGGNDLKPTKLTRGSDSTEALSKIQKNDPGAHFGTTSQVPQRKYRSRTALTSTEPASPSSEALKIGPRTESADQESIHDNFPTSRKPAEANKGRKLSKQSKQSVKATDKGKAKSGKVVKKIEKPSEESAKAIEEFLKLHCLRNLRHDDAVDFLYGQNESKQIYFDLYDQLDEEISEADITGGLSHLKLENVLQYVALPYLRLKTAEKPVKETKKPSRFLLNKPGKSEVPDSHGRGDLGVIFRFLRDTKKVKHIIRVIVNDRREPAHSDEEIVKALGGMKVEIWDWQRFDLCTDTVFLAAPNYVEEFKALVESNGGPKVEPPVPSDFDLDSSTHKTHVNGVDAQLEPVARRHQWLTTIDEFANFLGSVNCKYSLKENVTIALIDDGVDMREKSLHGRIIDGKSFCPRDSQQDLNVSYYVKGGGHGTAMANLICRVCPNAQLYILKLEEYRNGSGKPQITAKSAAKAIWAAVQKKVQIISMSWTLDEKGLREDEITDLNDAIKAAADENIVMFCAGSDEASETDRTYPALSQEKRIFKIGAATANKTMWEWTGKGEVDFIFPGHKVVMEMTDEVALTNGKVLTGSSVATAIAAGYAALLLECVQIAALDYADLQEQRGNVEKDETTVKDEKEQRSLLKNLHERLISTKGVTLADYSALKTHKGMKKLLEISKTDEKFVEVYDLFGTWNKKGKTMSDWEKTEVVASKAALLKLRSK</sequence>
<dbReference type="GeneID" id="43595315"/>
<dbReference type="RefSeq" id="XP_031875143.1">
    <property type="nucleotide sequence ID" value="XM_032011089.1"/>
</dbReference>
<feature type="compositionally biased region" description="Polar residues" evidence="6">
    <location>
        <begin position="391"/>
        <end position="403"/>
    </location>
</feature>
<dbReference type="Gene3D" id="3.40.50.200">
    <property type="entry name" value="Peptidase S8/S53 domain"/>
    <property type="match status" value="1"/>
</dbReference>
<dbReference type="PANTHER" id="PTHR43806:SF58">
    <property type="entry name" value="ALKALINE PROTEASE 1-RELATED"/>
    <property type="match status" value="1"/>
</dbReference>
<feature type="domain" description="Peptidase S8/S53" evidence="7">
    <location>
        <begin position="718"/>
        <end position="942"/>
    </location>
</feature>
<comment type="caution">
    <text evidence="8">The sequence shown here is derived from an EMBL/GenBank/DDBJ whole genome shotgun (WGS) entry which is preliminary data.</text>
</comment>
<feature type="compositionally biased region" description="Acidic residues" evidence="6">
    <location>
        <begin position="19"/>
        <end position="29"/>
    </location>
</feature>
<evidence type="ECO:0000256" key="1">
    <source>
        <dbReference type="ARBA" id="ARBA00011073"/>
    </source>
</evidence>
<dbReference type="OrthoDB" id="5386278at2759"/>
<dbReference type="InterPro" id="IPR036770">
    <property type="entry name" value="Ankyrin_rpt-contain_sf"/>
</dbReference>
<keyword evidence="4 5" id="KW-0720">Serine protease</keyword>
<dbReference type="PANTHER" id="PTHR43806">
    <property type="entry name" value="PEPTIDASE S8"/>
    <property type="match status" value="1"/>
</dbReference>
<name>A0A370U3Y1_9HELO</name>
<dbReference type="PROSITE" id="PS51892">
    <property type="entry name" value="SUBTILASE"/>
    <property type="match status" value="1"/>
</dbReference>
<evidence type="ECO:0000256" key="2">
    <source>
        <dbReference type="ARBA" id="ARBA00022670"/>
    </source>
</evidence>
<dbReference type="CDD" id="cd07491">
    <property type="entry name" value="Peptidases_S8_7"/>
    <property type="match status" value="1"/>
</dbReference>
<comment type="similarity">
    <text evidence="1 5">Belongs to the peptidase S8 family.</text>
</comment>
<dbReference type="AlphaFoldDB" id="A0A370U3Y1"/>
<dbReference type="EMBL" id="NPIC01000001">
    <property type="protein sequence ID" value="RDL42487.1"/>
    <property type="molecule type" value="Genomic_DNA"/>
</dbReference>
<feature type="active site" description="Charge relay system" evidence="5">
    <location>
        <position position="726"/>
    </location>
</feature>